<sequence>MDFPTNGCLLLVAIISFVQSEASGAIVPFLLLALIDIVCGSSGSGTSYIYEINDLIRERAYPILAREWTNSFIQCILIENLCRRSAFSSLRSRGELLVRSLSDLD</sequence>
<gene>
    <name evidence="2" type="primary">ORF105</name>
</gene>
<dbReference type="AlphaFoldDB" id="A0A4Y5UZ50"/>
<feature type="chain" id="PRO_5021376432" evidence="1">
    <location>
        <begin position="21"/>
        <end position="105"/>
    </location>
</feature>
<feature type="signal peptide" evidence="1">
    <location>
        <begin position="1"/>
        <end position="20"/>
    </location>
</feature>
<organism evidence="2">
    <name type="scientific">Sophora flavescens</name>
    <name type="common">Shrubby sophora</name>
    <name type="synonym">Radiusia flavescens</name>
    <dbReference type="NCBI Taxonomy" id="49840"/>
    <lineage>
        <taxon>Eukaryota</taxon>
        <taxon>Viridiplantae</taxon>
        <taxon>Streptophyta</taxon>
        <taxon>Embryophyta</taxon>
        <taxon>Tracheophyta</taxon>
        <taxon>Spermatophyta</taxon>
        <taxon>Magnoliopsida</taxon>
        <taxon>eudicotyledons</taxon>
        <taxon>Gunneridae</taxon>
        <taxon>Pentapetalae</taxon>
        <taxon>rosids</taxon>
        <taxon>fabids</taxon>
        <taxon>Fabales</taxon>
        <taxon>Fabaceae</taxon>
        <taxon>Papilionoideae</taxon>
        <taxon>50 kb inversion clade</taxon>
        <taxon>genistoids sensu lato</taxon>
        <taxon>core genistoids</taxon>
        <taxon>Sophoreae</taxon>
        <taxon>Sophora</taxon>
    </lineage>
</organism>
<proteinExistence type="predicted"/>
<protein>
    <submittedName>
        <fullName evidence="2">Uncharacterized protein</fullName>
    </submittedName>
</protein>
<geneLocation type="mitochondrion" evidence="2"/>
<accession>A0A4Y5UZ50</accession>
<reference evidence="2" key="1">
    <citation type="journal article" date="2019" name="Mitochondrial DNA Part B Resour">
        <title>Characterization of the complete mitochondrial genome of shrubby sophora (Sophora flavescens Ait.).</title>
        <authorList>
            <person name="Zhang W."/>
            <person name="Qingdu F."/>
            <person name="Li G."/>
        </authorList>
    </citation>
    <scope>NUCLEOTIDE SEQUENCE</scope>
</reference>
<evidence type="ECO:0000313" key="2">
    <source>
        <dbReference type="EMBL" id="QDD68270.1"/>
    </source>
</evidence>
<evidence type="ECO:0000256" key="1">
    <source>
        <dbReference type="SAM" id="SignalP"/>
    </source>
</evidence>
<dbReference type="GeneID" id="40866305"/>
<dbReference type="EMBL" id="MH922916">
    <property type="protein sequence ID" value="QDD68270.1"/>
    <property type="molecule type" value="Genomic_DNA"/>
</dbReference>
<name>A0A4Y5UZ50_SOPFL</name>
<keyword evidence="2" id="KW-0496">Mitochondrion</keyword>
<dbReference type="RefSeq" id="YP_009675538.1">
    <property type="nucleotide sequence ID" value="NC_043897.1"/>
</dbReference>
<keyword evidence="1" id="KW-0732">Signal</keyword>